<sequence>MALENAWIFRHKKQLQFFLKLLFILGSDHVHVFFISTWGMPAS</sequence>
<name>A0A1I4IK37_9BACI</name>
<organism evidence="2 3">
    <name type="scientific">Salibacterium qingdaonense</name>
    <dbReference type="NCBI Taxonomy" id="266892"/>
    <lineage>
        <taxon>Bacteria</taxon>
        <taxon>Bacillati</taxon>
        <taxon>Bacillota</taxon>
        <taxon>Bacilli</taxon>
        <taxon>Bacillales</taxon>
        <taxon>Bacillaceae</taxon>
    </lineage>
</organism>
<evidence type="ECO:0000256" key="1">
    <source>
        <dbReference type="SAM" id="Phobius"/>
    </source>
</evidence>
<evidence type="ECO:0000313" key="3">
    <source>
        <dbReference type="Proteomes" id="UP000199668"/>
    </source>
</evidence>
<feature type="transmembrane region" description="Helical" evidence="1">
    <location>
        <begin position="21"/>
        <end position="40"/>
    </location>
</feature>
<keyword evidence="1" id="KW-0812">Transmembrane</keyword>
<reference evidence="2 3" key="1">
    <citation type="submission" date="2016-10" db="EMBL/GenBank/DDBJ databases">
        <authorList>
            <person name="de Groot N.N."/>
        </authorList>
    </citation>
    <scope>NUCLEOTIDE SEQUENCE [LARGE SCALE GENOMIC DNA]</scope>
    <source>
        <strain evidence="2 3">CGMCC 1.6134</strain>
    </source>
</reference>
<evidence type="ECO:0000313" key="2">
    <source>
        <dbReference type="EMBL" id="SFL54688.1"/>
    </source>
</evidence>
<accession>A0A1I4IK37</accession>
<dbReference type="EMBL" id="FOTY01000002">
    <property type="protein sequence ID" value="SFL54688.1"/>
    <property type="molecule type" value="Genomic_DNA"/>
</dbReference>
<dbReference type="STRING" id="266892.SAMN04488054_10293"/>
<keyword evidence="3" id="KW-1185">Reference proteome</keyword>
<gene>
    <name evidence="2" type="ORF">SAMN04488054_10293</name>
</gene>
<protein>
    <submittedName>
        <fullName evidence="2">Uncharacterized protein</fullName>
    </submittedName>
</protein>
<dbReference type="AlphaFoldDB" id="A0A1I4IK37"/>
<keyword evidence="1" id="KW-1133">Transmembrane helix</keyword>
<dbReference type="Proteomes" id="UP000199668">
    <property type="component" value="Unassembled WGS sequence"/>
</dbReference>
<proteinExistence type="predicted"/>
<keyword evidence="1" id="KW-0472">Membrane</keyword>